<dbReference type="PANTHER" id="PTHR17601">
    <property type="entry name" value="RAFTLIN-RELATED"/>
    <property type="match status" value="1"/>
</dbReference>
<accession>A0A6A1QCD4</accession>
<evidence type="ECO:0000256" key="2">
    <source>
        <dbReference type="ARBA" id="ARBA00006390"/>
    </source>
</evidence>
<reference evidence="9 10" key="1">
    <citation type="journal article" date="2019" name="PLoS ONE">
        <title>Genomic analyses reveal an absence of contemporary introgressive admixture between fin whales and blue whales, despite known hybrids.</title>
        <authorList>
            <person name="Westbury M.V."/>
            <person name="Petersen B."/>
            <person name="Lorenzen E.D."/>
        </authorList>
    </citation>
    <scope>NUCLEOTIDE SEQUENCE [LARGE SCALE GENOMIC DNA]</scope>
    <source>
        <strain evidence="9">FinWhale-01</strain>
    </source>
</reference>
<gene>
    <name evidence="9" type="ORF">E2I00_000350</name>
</gene>
<dbReference type="InterPro" id="IPR028169">
    <property type="entry name" value="Raftlin"/>
</dbReference>
<dbReference type="GO" id="GO:0005886">
    <property type="term" value="C:plasma membrane"/>
    <property type="evidence" value="ECO:0007669"/>
    <property type="project" value="UniProtKB-SubCell"/>
</dbReference>
<feature type="region of interest" description="Disordered" evidence="8">
    <location>
        <begin position="830"/>
        <end position="849"/>
    </location>
</feature>
<evidence type="ECO:0000313" key="10">
    <source>
        <dbReference type="Proteomes" id="UP000437017"/>
    </source>
</evidence>
<keyword evidence="4" id="KW-0519">Myristate</keyword>
<keyword evidence="3" id="KW-1003">Cell membrane</keyword>
<evidence type="ECO:0000256" key="3">
    <source>
        <dbReference type="ARBA" id="ARBA00022475"/>
    </source>
</evidence>
<comment type="caution">
    <text evidence="9">The sequence shown here is derived from an EMBL/GenBank/DDBJ whole genome shotgun (WGS) entry which is preliminary data.</text>
</comment>
<proteinExistence type="inferred from homology"/>
<evidence type="ECO:0000256" key="4">
    <source>
        <dbReference type="ARBA" id="ARBA00022707"/>
    </source>
</evidence>
<dbReference type="AlphaFoldDB" id="A0A6A1QCD4"/>
<dbReference type="Proteomes" id="UP000437017">
    <property type="component" value="Unassembled WGS sequence"/>
</dbReference>
<dbReference type="Pfam" id="PF15250">
    <property type="entry name" value="Raftlin"/>
    <property type="match status" value="4"/>
</dbReference>
<evidence type="ECO:0000313" key="9">
    <source>
        <dbReference type="EMBL" id="KAB0404733.1"/>
    </source>
</evidence>
<dbReference type="EMBL" id="SGJD01000546">
    <property type="protein sequence ID" value="KAB0404733.1"/>
    <property type="molecule type" value="Genomic_DNA"/>
</dbReference>
<comment type="similarity">
    <text evidence="2">Belongs to the raftlin family.</text>
</comment>
<evidence type="ECO:0000256" key="1">
    <source>
        <dbReference type="ARBA" id="ARBA00004193"/>
    </source>
</evidence>
<comment type="subcellular location">
    <subcellularLocation>
        <location evidence="1">Cell membrane</location>
        <topology evidence="1">Lipid-anchor</topology>
    </subcellularLocation>
</comment>
<evidence type="ECO:0000256" key="5">
    <source>
        <dbReference type="ARBA" id="ARBA00023136"/>
    </source>
</evidence>
<keyword evidence="6" id="KW-0564">Palmitate</keyword>
<dbReference type="OrthoDB" id="9942562at2759"/>
<organism evidence="9 10">
    <name type="scientific">Balaenoptera physalus</name>
    <name type="common">Fin whale</name>
    <name type="synonym">Balaena physalus</name>
    <dbReference type="NCBI Taxonomy" id="9770"/>
    <lineage>
        <taxon>Eukaryota</taxon>
        <taxon>Metazoa</taxon>
        <taxon>Chordata</taxon>
        <taxon>Craniata</taxon>
        <taxon>Vertebrata</taxon>
        <taxon>Euteleostomi</taxon>
        <taxon>Mammalia</taxon>
        <taxon>Eutheria</taxon>
        <taxon>Laurasiatheria</taxon>
        <taxon>Artiodactyla</taxon>
        <taxon>Whippomorpha</taxon>
        <taxon>Cetacea</taxon>
        <taxon>Mysticeti</taxon>
        <taxon>Balaenopteridae</taxon>
        <taxon>Balaenoptera</taxon>
    </lineage>
</organism>
<name>A0A6A1QCD4_BALPH</name>
<evidence type="ECO:0000256" key="8">
    <source>
        <dbReference type="SAM" id="MobiDB-lite"/>
    </source>
</evidence>
<dbReference type="PANTHER" id="PTHR17601:SF3">
    <property type="entry name" value="RAFTLIN"/>
    <property type="match status" value="1"/>
</dbReference>
<evidence type="ECO:0000256" key="7">
    <source>
        <dbReference type="ARBA" id="ARBA00023288"/>
    </source>
</evidence>
<evidence type="ECO:0008006" key="11">
    <source>
        <dbReference type="Google" id="ProtNLM"/>
    </source>
</evidence>
<keyword evidence="7" id="KW-0449">Lipoprotein</keyword>
<feature type="region of interest" description="Disordered" evidence="8">
    <location>
        <begin position="242"/>
        <end position="308"/>
    </location>
</feature>
<protein>
    <recommendedName>
        <fullName evidence="11">Raftlin</fullName>
    </recommendedName>
</protein>
<sequence length="849" mass="92297">MHPYTLSVFIPAERTGKPCVVRVKETPFGMAGNKPLSTLQCVQTQIFLSLLEVEASGLQSRRTFGGFQYPFPEQHKDTSQNPDLHNEGYILELDCCSSLDHLTDQKIIPEFIKKVVNSLLSGQTLRCRVSAVPAVQRNCPKSKESETLLQAGGEDKTLEGKQKVNRSEVADVFTNMEFAVLTREVSKVACWDLLIQEAASRGLKFVGVIPQYHCPGHSAGGSPPADARDATEPGRCAATENLGAADAPVGTDGSPEPGQGPRGEAPTAQQPGSPSGAGVGTESPARGVSETLDGPDGDPLEGHGEPLSGTCPSLLVKHRAPGKNRTAFPCHVLHAFLCWGAASFIHRKQASEEGQCTASIPILSLSLKLEQEKQGGHTGSRKVNPADTEMEIFALFNKPKSHQKCRQYYPVTIPLRVSRNGQTVSSLDANWLEHMSDHFRKGGVLVNSVFSLGLVNGREGTAHPSGGPSEPCCLLSSSQPVFRACPIQKALRRINMLLRGHPVAHLQLHVNPNNIWYLDRIFDAWHKPDYLVFAEYEGMASARIWPQTEAVRPSHCNPTEMHPKHEGRESSLVTTRIDPLLWRVHFTLDLGEDQHLGCEIKFNHASALQAPACVTPAKIPLAKRVTFVELYGTQNFTINYSSAQGNIFNDSLRGLTDGVFIFEAVSTEDSKTMQGYDAIVVEQWTVLDDLKDPVRTSPCWLPCTHELQHSVCSVTQGCISKRCVAATGTRCPDRPMDVEDHQEPVLAPPLVGHNPDAVGNPTVVDMVWFSCQLGMRGTLGEAQTASRASMLSPCGTLVAVLGLTILPEWKQGEEKKSTLTSGYKLSHWTDECRDGGTGSQDKAATAGET</sequence>
<keyword evidence="5" id="KW-0472">Membrane</keyword>
<keyword evidence="10" id="KW-1185">Reference proteome</keyword>
<evidence type="ECO:0000256" key="6">
    <source>
        <dbReference type="ARBA" id="ARBA00023139"/>
    </source>
</evidence>